<dbReference type="InterPro" id="IPR036390">
    <property type="entry name" value="WH_DNA-bd_sf"/>
</dbReference>
<reference evidence="1 2" key="1">
    <citation type="submission" date="2019-12" db="EMBL/GenBank/DDBJ databases">
        <title>Whole genome sequences of Lactococcus raffinolactis strains isolated from sewage.</title>
        <authorList>
            <person name="Ybazeta G."/>
            <person name="Ross M."/>
            <person name="Brabant-Kirwan D."/>
            <person name="Saleh M."/>
            <person name="Dillon J.A."/>
            <person name="Splinter K."/>
            <person name="Nokhbeh R."/>
        </authorList>
    </citation>
    <scope>NUCLEOTIDE SEQUENCE [LARGE SCALE GENOMIC DNA]</scope>
    <source>
        <strain evidence="1 2">Lr_19_5</strain>
    </source>
</reference>
<name>A0A6H0UM59_9LACT</name>
<dbReference type="EMBL" id="CP047616">
    <property type="protein sequence ID" value="QIW53009.1"/>
    <property type="molecule type" value="Genomic_DNA"/>
</dbReference>
<dbReference type="PANTHER" id="PTHR33204:SF37">
    <property type="entry name" value="HTH-TYPE TRANSCRIPTIONAL REGULATOR YODB"/>
    <property type="match status" value="1"/>
</dbReference>
<organism evidence="1 2">
    <name type="scientific">Pseudolactococcus raffinolactis</name>
    <dbReference type="NCBI Taxonomy" id="1366"/>
    <lineage>
        <taxon>Bacteria</taxon>
        <taxon>Bacillati</taxon>
        <taxon>Bacillota</taxon>
        <taxon>Bacilli</taxon>
        <taxon>Lactobacillales</taxon>
        <taxon>Streptococcaceae</taxon>
        <taxon>Pseudolactococcus</taxon>
    </lineage>
</organism>
<sequence>MEVIPIENEKLLPACPVELTLSLIGNKWKFLIVRDLLIETKRFSVLKRSIGSISQKVLTDNLRQLEASGIVKRQVYAEVPPRVEYSLTPLGQSLDSVLDAMMTWGDHYKSQYGQ</sequence>
<dbReference type="Gene3D" id="1.10.10.10">
    <property type="entry name" value="Winged helix-like DNA-binding domain superfamily/Winged helix DNA-binding domain"/>
    <property type="match status" value="1"/>
</dbReference>
<gene>
    <name evidence="1" type="ORF">GU336_01935</name>
</gene>
<protein>
    <submittedName>
        <fullName evidence="1">Transcriptional regulator</fullName>
    </submittedName>
</protein>
<dbReference type="Proteomes" id="UP000501945">
    <property type="component" value="Chromosome"/>
</dbReference>
<dbReference type="PROSITE" id="PS51118">
    <property type="entry name" value="HTH_HXLR"/>
    <property type="match status" value="1"/>
</dbReference>
<dbReference type="InterPro" id="IPR036388">
    <property type="entry name" value="WH-like_DNA-bd_sf"/>
</dbReference>
<dbReference type="RefSeq" id="WP_167838327.1">
    <property type="nucleotide sequence ID" value="NZ_CP047616.1"/>
</dbReference>
<proteinExistence type="predicted"/>
<evidence type="ECO:0000313" key="2">
    <source>
        <dbReference type="Proteomes" id="UP000501945"/>
    </source>
</evidence>
<dbReference type="InterPro" id="IPR002577">
    <property type="entry name" value="HTH_HxlR"/>
</dbReference>
<accession>A0A6H0UM59</accession>
<dbReference type="SUPFAM" id="SSF46785">
    <property type="entry name" value="Winged helix' DNA-binding domain"/>
    <property type="match status" value="1"/>
</dbReference>
<dbReference type="PANTHER" id="PTHR33204">
    <property type="entry name" value="TRANSCRIPTIONAL REGULATOR, MARR FAMILY"/>
    <property type="match status" value="1"/>
</dbReference>
<dbReference type="AlphaFoldDB" id="A0A6H0UM59"/>
<evidence type="ECO:0000313" key="1">
    <source>
        <dbReference type="EMBL" id="QIW53009.1"/>
    </source>
</evidence>
<dbReference type="Pfam" id="PF01638">
    <property type="entry name" value="HxlR"/>
    <property type="match status" value="1"/>
</dbReference>